<name>A0A0A9BHU7_ARUDO</name>
<proteinExistence type="predicted"/>
<reference evidence="1" key="2">
    <citation type="journal article" date="2015" name="Data Brief">
        <title>Shoot transcriptome of the giant reed, Arundo donax.</title>
        <authorList>
            <person name="Barrero R.A."/>
            <person name="Guerrero F.D."/>
            <person name="Moolhuijzen P."/>
            <person name="Goolsby J.A."/>
            <person name="Tidwell J."/>
            <person name="Bellgard S.E."/>
            <person name="Bellgard M.I."/>
        </authorList>
    </citation>
    <scope>NUCLEOTIDE SEQUENCE</scope>
    <source>
        <tissue evidence="1">Shoot tissue taken approximately 20 cm above the soil surface</tissue>
    </source>
</reference>
<evidence type="ECO:0000313" key="1">
    <source>
        <dbReference type="EMBL" id="JAD61708.1"/>
    </source>
</evidence>
<dbReference type="AlphaFoldDB" id="A0A0A9BHU7"/>
<organism evidence="1">
    <name type="scientific">Arundo donax</name>
    <name type="common">Giant reed</name>
    <name type="synonym">Donax arundinaceus</name>
    <dbReference type="NCBI Taxonomy" id="35708"/>
    <lineage>
        <taxon>Eukaryota</taxon>
        <taxon>Viridiplantae</taxon>
        <taxon>Streptophyta</taxon>
        <taxon>Embryophyta</taxon>
        <taxon>Tracheophyta</taxon>
        <taxon>Spermatophyta</taxon>
        <taxon>Magnoliopsida</taxon>
        <taxon>Liliopsida</taxon>
        <taxon>Poales</taxon>
        <taxon>Poaceae</taxon>
        <taxon>PACMAD clade</taxon>
        <taxon>Arundinoideae</taxon>
        <taxon>Arundineae</taxon>
        <taxon>Arundo</taxon>
    </lineage>
</organism>
<sequence>MKHPRNFADIPSEKTRIPNGVLKTDILHSRLQHWWLRPSGTVSPST</sequence>
<reference evidence="1" key="1">
    <citation type="submission" date="2014-09" db="EMBL/GenBank/DDBJ databases">
        <authorList>
            <person name="Magalhaes I.L.F."/>
            <person name="Oliveira U."/>
            <person name="Santos F.R."/>
            <person name="Vidigal T.H.D.A."/>
            <person name="Brescovit A.D."/>
            <person name="Santos A.J."/>
        </authorList>
    </citation>
    <scope>NUCLEOTIDE SEQUENCE</scope>
    <source>
        <tissue evidence="1">Shoot tissue taken approximately 20 cm above the soil surface</tissue>
    </source>
</reference>
<protein>
    <submittedName>
        <fullName evidence="1">Uncharacterized protein</fullName>
    </submittedName>
</protein>
<dbReference type="EMBL" id="GBRH01236187">
    <property type="protein sequence ID" value="JAD61708.1"/>
    <property type="molecule type" value="Transcribed_RNA"/>
</dbReference>
<accession>A0A0A9BHU7</accession>